<dbReference type="Proteomes" id="UP001501479">
    <property type="component" value="Unassembled WGS sequence"/>
</dbReference>
<organism evidence="2 3">
    <name type="scientific">Oceanisphaera sediminis</name>
    <dbReference type="NCBI Taxonomy" id="981381"/>
    <lineage>
        <taxon>Bacteria</taxon>
        <taxon>Pseudomonadati</taxon>
        <taxon>Pseudomonadota</taxon>
        <taxon>Gammaproteobacteria</taxon>
        <taxon>Aeromonadales</taxon>
        <taxon>Aeromonadaceae</taxon>
        <taxon>Oceanisphaera</taxon>
    </lineage>
</organism>
<gene>
    <name evidence="2" type="primary">puuD</name>
    <name evidence="2" type="ORF">GCM10022421_30470</name>
</gene>
<dbReference type="CDD" id="cd01745">
    <property type="entry name" value="GATase1_2"/>
    <property type="match status" value="1"/>
</dbReference>
<dbReference type="InterPro" id="IPR044668">
    <property type="entry name" value="PuuD-like"/>
</dbReference>
<accession>A0ABP7EK25</accession>
<keyword evidence="2" id="KW-0378">Hydrolase</keyword>
<reference evidence="3" key="1">
    <citation type="journal article" date="2019" name="Int. J. Syst. Evol. Microbiol.">
        <title>The Global Catalogue of Microorganisms (GCM) 10K type strain sequencing project: providing services to taxonomists for standard genome sequencing and annotation.</title>
        <authorList>
            <consortium name="The Broad Institute Genomics Platform"/>
            <consortium name="The Broad Institute Genome Sequencing Center for Infectious Disease"/>
            <person name="Wu L."/>
            <person name="Ma J."/>
        </authorList>
    </citation>
    <scope>NUCLEOTIDE SEQUENCE [LARGE SCALE GENOMIC DNA]</scope>
    <source>
        <strain evidence="3">JCM 17329</strain>
    </source>
</reference>
<dbReference type="Pfam" id="PF07722">
    <property type="entry name" value="Peptidase_C26"/>
    <property type="match status" value="1"/>
</dbReference>
<evidence type="ECO:0000313" key="3">
    <source>
        <dbReference type="Proteomes" id="UP001501479"/>
    </source>
</evidence>
<dbReference type="SUPFAM" id="SSF52317">
    <property type="entry name" value="Class I glutamine amidotransferase-like"/>
    <property type="match status" value="1"/>
</dbReference>
<feature type="region of interest" description="Disordered" evidence="1">
    <location>
        <begin position="74"/>
        <end position="93"/>
    </location>
</feature>
<feature type="compositionally biased region" description="Basic and acidic residues" evidence="1">
    <location>
        <begin position="76"/>
        <end position="93"/>
    </location>
</feature>
<dbReference type="RefSeq" id="WP_344965620.1">
    <property type="nucleotide sequence ID" value="NZ_BAABDS010000043.1"/>
</dbReference>
<proteinExistence type="predicted"/>
<protein>
    <submittedName>
        <fullName evidence="2">Gamma-glutamyl-gamma-aminobutyrate hydrolase</fullName>
    </submittedName>
</protein>
<dbReference type="PANTHER" id="PTHR43235:SF1">
    <property type="entry name" value="GLUTAMINE AMIDOTRANSFERASE PB2B2.05-RELATED"/>
    <property type="match status" value="1"/>
</dbReference>
<dbReference type="GO" id="GO:0016787">
    <property type="term" value="F:hydrolase activity"/>
    <property type="evidence" value="ECO:0007669"/>
    <property type="project" value="UniProtKB-KW"/>
</dbReference>
<dbReference type="PANTHER" id="PTHR43235">
    <property type="entry name" value="GLUTAMINE AMIDOTRANSFERASE PB2B2.05-RELATED"/>
    <property type="match status" value="1"/>
</dbReference>
<dbReference type="Gene3D" id="3.40.50.880">
    <property type="match status" value="1"/>
</dbReference>
<dbReference type="NCBIfam" id="NF008471">
    <property type="entry name" value="PRK11366.1"/>
    <property type="match status" value="1"/>
</dbReference>
<dbReference type="InterPro" id="IPR029062">
    <property type="entry name" value="Class_I_gatase-like"/>
</dbReference>
<evidence type="ECO:0000313" key="2">
    <source>
        <dbReference type="EMBL" id="GAA3720089.1"/>
    </source>
</evidence>
<keyword evidence="3" id="KW-1185">Reference proteome</keyword>
<name>A0ABP7EK25_9GAMM</name>
<dbReference type="PROSITE" id="PS51273">
    <property type="entry name" value="GATASE_TYPE_1"/>
    <property type="match status" value="1"/>
</dbReference>
<dbReference type="InterPro" id="IPR011697">
    <property type="entry name" value="Peptidase_C26"/>
</dbReference>
<dbReference type="EMBL" id="BAABDS010000043">
    <property type="protein sequence ID" value="GAA3720089.1"/>
    <property type="molecule type" value="Genomic_DNA"/>
</dbReference>
<sequence>MVKTAYRPLIGVVMCRQQLGPHPAMTLQQKYLDALLAAGALPFPLAHGLVEDEQNLTQALTMLDGLLLTGSYSNMEPHHYGESGDEPHTDPGRDRLSLQLIAAAQARQLPLLGICRGFQEMVVASGGRLHRRLHETGLFEEHREDKTLTLEQQYGPAHNIIPSDGGLLSRLVGSEAQQVNSLHMQGTKQVGEGARVEATAPDGLVEAISLLDHPFALGVQWHPEWQSRNNPLSRALFDGFIAACRRYHAGKGKDRR</sequence>
<comment type="caution">
    <text evidence="2">The sequence shown here is derived from an EMBL/GenBank/DDBJ whole genome shotgun (WGS) entry which is preliminary data.</text>
</comment>
<evidence type="ECO:0000256" key="1">
    <source>
        <dbReference type="SAM" id="MobiDB-lite"/>
    </source>
</evidence>